<dbReference type="InterPro" id="IPR011009">
    <property type="entry name" value="Kinase-like_dom_sf"/>
</dbReference>
<evidence type="ECO:0000313" key="9">
    <source>
        <dbReference type="Proteomes" id="UP000245207"/>
    </source>
</evidence>
<keyword evidence="3 6" id="KW-0547">Nucleotide-binding</keyword>
<dbReference type="PANTHER" id="PTHR27003">
    <property type="entry name" value="OS07G0166700 PROTEIN"/>
    <property type="match status" value="1"/>
</dbReference>
<name>A0A2U1QJ80_ARTAN</name>
<sequence length="669" mass="75971">MLTAKEIEPISLVLDERCQHFSLDAIRSATENFSEGLVIGSGGFGKVYKGHIHHRSASHVAIKRLDLMSNQGSPEFRTEIEMLSKLRHCNIVSLIGYCNEGKEMILVYDYMPHGTLKDWLSKADDSLTWLQRLRICIGAARGLEYLHTGTGTQHGIVHRDVKSSNILLDDNFAAKVSDFGLAKIGPTNQTCTYVSTGVKGTFGYMDPYYFYTEKLTRKSDVYSFGVVLLEVISGRSAVDSTLSEEQWGLAPWAQGRIKEGKLGRIIDSRLTGQISSNCLKQFAGLACRCLNDQPNHRPTMSEIIARLELILSLEERLESSMTTEDKFINKLKFFFPTKIQFKASKWMFSQAESSEAGHKLINTIDTSGTAHQLIHFEASSFTVEDLRHVYAKLIYKGRYWTSYRATMENGDQLVVRRMKKGLFWNEETALEKIHDLKEVCHSNILMPKAYYYSKDETLYIAEWMKKRSVSAILHFTEGQRPKRISWSTRMGIVIGITRGLVHLHTQQKIVHGYLTSGNVFIDQNNNPVIADVQLSLLTDDARPKFSSNHAPELLKFKDANMKTDVYSLGLIMLELLTRKRAISSKKGFNLPSWVMSIPREEMKSVVFDKELDREKSDIKQDMVRVLEIAMSCVSFTPNTRPKVEEVLQQLEEILVTDEKETNDQGVSQG</sequence>
<dbReference type="OrthoDB" id="508192at2759"/>
<keyword evidence="4 8" id="KW-0418">Kinase</keyword>
<evidence type="ECO:0000256" key="3">
    <source>
        <dbReference type="ARBA" id="ARBA00022741"/>
    </source>
</evidence>
<dbReference type="GO" id="GO:0004674">
    <property type="term" value="F:protein serine/threonine kinase activity"/>
    <property type="evidence" value="ECO:0007669"/>
    <property type="project" value="UniProtKB-KW"/>
</dbReference>
<feature type="domain" description="Protein kinase" evidence="7">
    <location>
        <begin position="33"/>
        <end position="310"/>
    </location>
</feature>
<dbReference type="InterPro" id="IPR045272">
    <property type="entry name" value="ANXUR1/2-like"/>
</dbReference>
<evidence type="ECO:0000256" key="5">
    <source>
        <dbReference type="ARBA" id="ARBA00022840"/>
    </source>
</evidence>
<dbReference type="FunFam" id="3.30.200.20:FF:000039">
    <property type="entry name" value="receptor-like protein kinase FERONIA"/>
    <property type="match status" value="1"/>
</dbReference>
<evidence type="ECO:0000256" key="4">
    <source>
        <dbReference type="ARBA" id="ARBA00022777"/>
    </source>
</evidence>
<dbReference type="Gene3D" id="3.30.200.20">
    <property type="entry name" value="Phosphorylase Kinase, domain 1"/>
    <property type="match status" value="1"/>
</dbReference>
<dbReference type="PROSITE" id="PS50011">
    <property type="entry name" value="PROTEIN_KINASE_DOM"/>
    <property type="match status" value="2"/>
</dbReference>
<dbReference type="CDD" id="cd14066">
    <property type="entry name" value="STKc_IRAK"/>
    <property type="match status" value="1"/>
</dbReference>
<dbReference type="SUPFAM" id="SSF56112">
    <property type="entry name" value="Protein kinase-like (PK-like)"/>
    <property type="match status" value="2"/>
</dbReference>
<dbReference type="EMBL" id="PKPP01000088">
    <property type="protein sequence ID" value="PWA98017.1"/>
    <property type="molecule type" value="Genomic_DNA"/>
</dbReference>
<organism evidence="8 9">
    <name type="scientific">Artemisia annua</name>
    <name type="common">Sweet wormwood</name>
    <dbReference type="NCBI Taxonomy" id="35608"/>
    <lineage>
        <taxon>Eukaryota</taxon>
        <taxon>Viridiplantae</taxon>
        <taxon>Streptophyta</taxon>
        <taxon>Embryophyta</taxon>
        <taxon>Tracheophyta</taxon>
        <taxon>Spermatophyta</taxon>
        <taxon>Magnoliopsida</taxon>
        <taxon>eudicotyledons</taxon>
        <taxon>Gunneridae</taxon>
        <taxon>Pentapetalae</taxon>
        <taxon>asterids</taxon>
        <taxon>campanulids</taxon>
        <taxon>Asterales</taxon>
        <taxon>Asteraceae</taxon>
        <taxon>Asteroideae</taxon>
        <taxon>Anthemideae</taxon>
        <taxon>Artemisiinae</taxon>
        <taxon>Artemisia</taxon>
    </lineage>
</organism>
<keyword evidence="1" id="KW-0723">Serine/threonine-protein kinase</keyword>
<reference evidence="8 9" key="1">
    <citation type="journal article" date="2018" name="Mol. Plant">
        <title>The genome of Artemisia annua provides insight into the evolution of Asteraceae family and artemisinin biosynthesis.</title>
        <authorList>
            <person name="Shen Q."/>
            <person name="Zhang L."/>
            <person name="Liao Z."/>
            <person name="Wang S."/>
            <person name="Yan T."/>
            <person name="Shi P."/>
            <person name="Liu M."/>
            <person name="Fu X."/>
            <person name="Pan Q."/>
            <person name="Wang Y."/>
            <person name="Lv Z."/>
            <person name="Lu X."/>
            <person name="Zhang F."/>
            <person name="Jiang W."/>
            <person name="Ma Y."/>
            <person name="Chen M."/>
            <person name="Hao X."/>
            <person name="Li L."/>
            <person name="Tang Y."/>
            <person name="Lv G."/>
            <person name="Zhou Y."/>
            <person name="Sun X."/>
            <person name="Brodelius P.E."/>
            <person name="Rose J.K.C."/>
            <person name="Tang K."/>
        </authorList>
    </citation>
    <scope>NUCLEOTIDE SEQUENCE [LARGE SCALE GENOMIC DNA]</scope>
    <source>
        <strain evidence="9">cv. Huhao1</strain>
        <tissue evidence="8">Leaf</tissue>
    </source>
</reference>
<dbReference type="PROSITE" id="PS00108">
    <property type="entry name" value="PROTEIN_KINASE_ST"/>
    <property type="match status" value="1"/>
</dbReference>
<dbReference type="InterPro" id="IPR001245">
    <property type="entry name" value="Ser-Thr/Tyr_kinase_cat_dom"/>
</dbReference>
<accession>A0A2U1QJ80</accession>
<comment type="caution">
    <text evidence="8">The sequence shown here is derived from an EMBL/GenBank/DDBJ whole genome shotgun (WGS) entry which is preliminary data.</text>
</comment>
<dbReference type="SMART" id="SM00220">
    <property type="entry name" value="S_TKc"/>
    <property type="match status" value="1"/>
</dbReference>
<gene>
    <name evidence="8" type="ORF">CTI12_AA023970</name>
</gene>
<keyword evidence="2" id="KW-0808">Transferase</keyword>
<dbReference type="GO" id="GO:0009506">
    <property type="term" value="C:plasmodesma"/>
    <property type="evidence" value="ECO:0007669"/>
    <property type="project" value="TreeGrafter"/>
</dbReference>
<evidence type="ECO:0000256" key="1">
    <source>
        <dbReference type="ARBA" id="ARBA00022527"/>
    </source>
</evidence>
<evidence type="ECO:0000256" key="6">
    <source>
        <dbReference type="PROSITE-ProRule" id="PRU10141"/>
    </source>
</evidence>
<evidence type="ECO:0000313" key="8">
    <source>
        <dbReference type="EMBL" id="PWA98017.1"/>
    </source>
</evidence>
<dbReference type="GO" id="GO:0005524">
    <property type="term" value="F:ATP binding"/>
    <property type="evidence" value="ECO:0007669"/>
    <property type="project" value="UniProtKB-UniRule"/>
</dbReference>
<keyword evidence="5 6" id="KW-0067">ATP-binding</keyword>
<dbReference type="FunFam" id="1.10.510.10:FF:000084">
    <property type="entry name" value="Wall-associated receptor kinase 2"/>
    <property type="match status" value="1"/>
</dbReference>
<dbReference type="STRING" id="35608.A0A2U1QJ80"/>
<dbReference type="InterPro" id="IPR017441">
    <property type="entry name" value="Protein_kinase_ATP_BS"/>
</dbReference>
<dbReference type="Gene3D" id="1.10.510.10">
    <property type="entry name" value="Transferase(Phosphotransferase) domain 1"/>
    <property type="match status" value="2"/>
</dbReference>
<dbReference type="GO" id="GO:0004714">
    <property type="term" value="F:transmembrane receptor protein tyrosine kinase activity"/>
    <property type="evidence" value="ECO:0007669"/>
    <property type="project" value="InterPro"/>
</dbReference>
<dbReference type="Proteomes" id="UP000245207">
    <property type="component" value="Unassembled WGS sequence"/>
</dbReference>
<dbReference type="InterPro" id="IPR008271">
    <property type="entry name" value="Ser/Thr_kinase_AS"/>
</dbReference>
<keyword evidence="9" id="KW-1185">Reference proteome</keyword>
<dbReference type="PROSITE" id="PS00107">
    <property type="entry name" value="PROTEIN_KINASE_ATP"/>
    <property type="match status" value="1"/>
</dbReference>
<dbReference type="GO" id="GO:0005886">
    <property type="term" value="C:plasma membrane"/>
    <property type="evidence" value="ECO:0007669"/>
    <property type="project" value="TreeGrafter"/>
</dbReference>
<evidence type="ECO:0000256" key="2">
    <source>
        <dbReference type="ARBA" id="ARBA00022679"/>
    </source>
</evidence>
<dbReference type="InterPro" id="IPR000719">
    <property type="entry name" value="Prot_kinase_dom"/>
</dbReference>
<feature type="binding site" evidence="6">
    <location>
        <position position="63"/>
    </location>
    <ligand>
        <name>ATP</name>
        <dbReference type="ChEBI" id="CHEBI:30616"/>
    </ligand>
</feature>
<dbReference type="AlphaFoldDB" id="A0A2U1QJ80"/>
<dbReference type="Pfam" id="PF00069">
    <property type="entry name" value="Pkinase"/>
    <property type="match status" value="1"/>
</dbReference>
<evidence type="ECO:0000259" key="7">
    <source>
        <dbReference type="PROSITE" id="PS50011"/>
    </source>
</evidence>
<protein>
    <submittedName>
        <fullName evidence="8">Serine-threonine/tyrosine-protein kinase catalytic domain-containing protein</fullName>
    </submittedName>
</protein>
<feature type="domain" description="Protein kinase" evidence="7">
    <location>
        <begin position="388"/>
        <end position="654"/>
    </location>
</feature>
<proteinExistence type="predicted"/>
<dbReference type="Pfam" id="PF07714">
    <property type="entry name" value="PK_Tyr_Ser-Thr"/>
    <property type="match status" value="1"/>
</dbReference>
<dbReference type="PANTHER" id="PTHR27003:SF467">
    <property type="entry name" value="PROTEIN KINASE DOMAIN-CONTAINING PROTEIN"/>
    <property type="match status" value="1"/>
</dbReference>